<keyword evidence="17" id="KW-0479">Metal-binding</keyword>
<evidence type="ECO:0000256" key="13">
    <source>
        <dbReference type="ARBA" id="ARBA00023160"/>
    </source>
</evidence>
<dbReference type="PRINTS" id="PR01069">
    <property type="entry name" value="ACCCTRFRASEA"/>
</dbReference>
<proteinExistence type="inferred from homology"/>
<keyword evidence="17" id="KW-0863">Zinc-finger</keyword>
<dbReference type="GO" id="GO:0016743">
    <property type="term" value="F:carboxyl- or carbamoyltransferase activity"/>
    <property type="evidence" value="ECO:0007669"/>
    <property type="project" value="UniProtKB-UniRule"/>
</dbReference>
<evidence type="ECO:0000256" key="9">
    <source>
        <dbReference type="ARBA" id="ARBA00022741"/>
    </source>
</evidence>
<comment type="subunit">
    <text evidence="5">Acetyl-CoA carboxylase is a heterotetramer composed of biotin carboxyl carrier protein (AccB), biotin carboxylase (AccC) and two subunits of ACCase subunit beta/alpha.</text>
</comment>
<dbReference type="Proteomes" id="UP000054078">
    <property type="component" value="Unassembled WGS sequence"/>
</dbReference>
<feature type="domain" description="CoA carboxyltransferase C-terminal" evidence="19">
    <location>
        <begin position="306"/>
        <end position="558"/>
    </location>
</feature>
<dbReference type="Pfam" id="PF03255">
    <property type="entry name" value="ACCA"/>
    <property type="match status" value="1"/>
</dbReference>
<comment type="similarity">
    <text evidence="16">Belongs to the AccA family.</text>
</comment>
<evidence type="ECO:0000256" key="6">
    <source>
        <dbReference type="ARBA" id="ARBA00022490"/>
    </source>
</evidence>
<reference evidence="20 21" key="1">
    <citation type="submission" date="2015-12" db="EMBL/GenBank/DDBJ databases">
        <title>Draft Genome Sequence of Olsenella scatoligenes SK9K4T; a Producer of 3-Methylindole- (skatole) and 4-Methylphenol- (p-cresol) Isolated from Pig Feces.</title>
        <authorList>
            <person name="Li X."/>
            <person name="Borg B."/>
            <person name="Canibe N."/>
        </authorList>
    </citation>
    <scope>NUCLEOTIDE SEQUENCE [LARGE SCALE GENOMIC DNA]</scope>
    <source>
        <strain evidence="20 21">SK9K4</strain>
    </source>
</reference>
<accession>A0A100YU80</accession>
<comment type="subcellular location">
    <subcellularLocation>
        <location evidence="1 16">Cytoplasm</location>
    </subcellularLocation>
</comment>
<evidence type="ECO:0000256" key="16">
    <source>
        <dbReference type="HAMAP-Rule" id="MF_00823"/>
    </source>
</evidence>
<feature type="binding site" evidence="17">
    <location>
        <position position="32"/>
    </location>
    <ligand>
        <name>Zn(2+)</name>
        <dbReference type="ChEBI" id="CHEBI:29105"/>
    </ligand>
</feature>
<dbReference type="GO" id="GO:0003989">
    <property type="term" value="F:acetyl-CoA carboxylase activity"/>
    <property type="evidence" value="ECO:0007669"/>
    <property type="project" value="InterPro"/>
</dbReference>
<name>A0A100YU80_TRASO</name>
<dbReference type="AlphaFoldDB" id="A0A100YU80"/>
<comment type="cofactor">
    <cofactor evidence="17">
        <name>Zn(2+)</name>
        <dbReference type="ChEBI" id="CHEBI:29105"/>
    </cofactor>
    <text evidence="17">Binds 1 zinc ion per subunit.</text>
</comment>
<keyword evidence="17" id="KW-0862">Zinc</keyword>
<evidence type="ECO:0000256" key="15">
    <source>
        <dbReference type="ARBA" id="ARBA00049152"/>
    </source>
</evidence>
<evidence type="ECO:0000256" key="2">
    <source>
        <dbReference type="ARBA" id="ARBA00004956"/>
    </source>
</evidence>
<dbReference type="NCBIfam" id="NF041504">
    <property type="entry name" value="AccA_sub"/>
    <property type="match status" value="1"/>
</dbReference>
<evidence type="ECO:0000256" key="7">
    <source>
        <dbReference type="ARBA" id="ARBA00022516"/>
    </source>
</evidence>
<dbReference type="HAMAP" id="MF_01395">
    <property type="entry name" value="AcetylCoA_CT_beta"/>
    <property type="match status" value="1"/>
</dbReference>
<feature type="zinc finger region" description="C4-type" evidence="17">
    <location>
        <begin position="32"/>
        <end position="54"/>
    </location>
</feature>
<dbReference type="InterPro" id="IPR001095">
    <property type="entry name" value="Acetyl_CoA_COase_a_su"/>
</dbReference>
<evidence type="ECO:0000256" key="5">
    <source>
        <dbReference type="ARBA" id="ARBA00011664"/>
    </source>
</evidence>
<gene>
    <name evidence="17" type="primary">accD</name>
    <name evidence="16" type="synonym">accA</name>
    <name evidence="20" type="ORF">AUL39_08815</name>
</gene>
<dbReference type="GO" id="GO:0009317">
    <property type="term" value="C:acetyl-CoA carboxylase complex"/>
    <property type="evidence" value="ECO:0007669"/>
    <property type="project" value="InterPro"/>
</dbReference>
<dbReference type="EC" id="2.1.3.15" evidence="16"/>
<dbReference type="Gene3D" id="3.90.226.10">
    <property type="entry name" value="2-enoyl-CoA Hydratase, Chain A, domain 1"/>
    <property type="match status" value="2"/>
</dbReference>
<evidence type="ECO:0000256" key="12">
    <source>
        <dbReference type="ARBA" id="ARBA00023098"/>
    </source>
</evidence>
<dbReference type="HAMAP" id="MF_00823">
    <property type="entry name" value="AcetylCoA_CT_alpha"/>
    <property type="match status" value="1"/>
</dbReference>
<dbReference type="GO" id="GO:2001295">
    <property type="term" value="P:malonyl-CoA biosynthetic process"/>
    <property type="evidence" value="ECO:0007669"/>
    <property type="project" value="UniProtKB-UniRule"/>
</dbReference>
<organism evidence="20 21">
    <name type="scientific">Tractidigestivibacter scatoligenes</name>
    <name type="common">Olsenella scatoligenes</name>
    <dbReference type="NCBI Taxonomy" id="1299998"/>
    <lineage>
        <taxon>Bacteria</taxon>
        <taxon>Bacillati</taxon>
        <taxon>Actinomycetota</taxon>
        <taxon>Coriobacteriia</taxon>
        <taxon>Coriobacteriales</taxon>
        <taxon>Atopobiaceae</taxon>
        <taxon>Tractidigestivibacter</taxon>
    </lineage>
</organism>
<dbReference type="InterPro" id="IPR011763">
    <property type="entry name" value="COA_CT_C"/>
</dbReference>
<keyword evidence="13 16" id="KW-0275">Fatty acid biosynthesis</keyword>
<evidence type="ECO:0000313" key="20">
    <source>
        <dbReference type="EMBL" id="KUH57786.1"/>
    </source>
</evidence>
<evidence type="ECO:0000256" key="10">
    <source>
        <dbReference type="ARBA" id="ARBA00022832"/>
    </source>
</evidence>
<feature type="domain" description="CoA carboxyltransferase N-terminal" evidence="18">
    <location>
        <begin position="28"/>
        <end position="294"/>
    </location>
</feature>
<comment type="function">
    <text evidence="14 17">Component of the acetyl coenzyme A carboxylase (ACC) complex. Biotin carboxylase (BC) catalyzes the carboxylation of biotin on its carrier protein (BCCP) and then the CO(2) group is transferred by the transcarboxylase to acetyl-CoA to form malonyl-CoA.</text>
</comment>
<sequence>MSSTRDKSENELEGPVTEVPIDVPPRMVLVRCPHCRHVVEATVLSRELDVCPRCGHHMRLSARRRIKLTVDAGSFVEWDAEVAPHDVLDFPGYQEKLSAANAASHEREAVVCGEATIGGERCALFVMNSAFMMGSMGSAVGEKITCCFERATQAGLPVVGFTVSGGARMQEGVTSLMQMAKVTNAVRRHGDAGLLYIAVLTDPTTGGVTASFAMEADICLAEPDALVAFAGPRVVEQTTHKRLPAGFQRAEFLLDHGFVDMVVARVELPATLAYLLFLHDRAALGDVSHEVPQCPAAFPEEPRWPAPKHPQAAVEVDSVTPYDLVRRVRDTNRASVPTVAEQAFSGLIELHGDHLFGDDPAVMGGIALLGRRPVTVICTDRGRTTKERVARNFGSPEPEGYRKALRLMRQAEKFGRPVVCLVDTSGAYPGMEAEERGQGAAIADDIMAMSGLRVPEVSVIMGEGGSGGAIALATADRVLMLSDAVYSVVSPEACASILWKTPKRAGEAAEALGITAPTLERLGIVDGEIDAAGLGTPEFAARLAARLREELAALEGKDGDELVSARYERFRRMGRFDA</sequence>
<evidence type="ECO:0000259" key="19">
    <source>
        <dbReference type="PROSITE" id="PS50989"/>
    </source>
</evidence>
<comment type="catalytic activity">
    <reaction evidence="15 16">
        <text>N(6)-carboxybiotinyl-L-lysyl-[protein] + acetyl-CoA = N(6)-biotinyl-L-lysyl-[protein] + malonyl-CoA</text>
        <dbReference type="Rhea" id="RHEA:54728"/>
        <dbReference type="Rhea" id="RHEA-COMP:10505"/>
        <dbReference type="Rhea" id="RHEA-COMP:10506"/>
        <dbReference type="ChEBI" id="CHEBI:57288"/>
        <dbReference type="ChEBI" id="CHEBI:57384"/>
        <dbReference type="ChEBI" id="CHEBI:83144"/>
        <dbReference type="ChEBI" id="CHEBI:83145"/>
        <dbReference type="EC" id="2.1.3.15"/>
    </reaction>
</comment>
<dbReference type="PROSITE" id="PS50989">
    <property type="entry name" value="COA_CT_CTER"/>
    <property type="match status" value="1"/>
</dbReference>
<keyword evidence="9 16" id="KW-0547">Nucleotide-binding</keyword>
<keyword evidence="21" id="KW-1185">Reference proteome</keyword>
<dbReference type="EMBL" id="LOJF01000011">
    <property type="protein sequence ID" value="KUH57786.1"/>
    <property type="molecule type" value="Genomic_DNA"/>
</dbReference>
<evidence type="ECO:0000256" key="17">
    <source>
        <dbReference type="HAMAP-Rule" id="MF_01395"/>
    </source>
</evidence>
<keyword evidence="6 16" id="KW-0963">Cytoplasm</keyword>
<dbReference type="PANTHER" id="PTHR42853">
    <property type="entry name" value="ACETYL-COENZYME A CARBOXYLASE CARBOXYL TRANSFERASE SUBUNIT ALPHA"/>
    <property type="match status" value="1"/>
</dbReference>
<evidence type="ECO:0000256" key="11">
    <source>
        <dbReference type="ARBA" id="ARBA00022840"/>
    </source>
</evidence>
<keyword evidence="7 16" id="KW-0444">Lipid biosynthesis</keyword>
<evidence type="ECO:0000313" key="21">
    <source>
        <dbReference type="Proteomes" id="UP000054078"/>
    </source>
</evidence>
<comment type="similarity">
    <text evidence="4">In the N-terminal section; belongs to the AccD/PCCB family.</text>
</comment>
<dbReference type="SUPFAM" id="SSF52096">
    <property type="entry name" value="ClpP/crotonase"/>
    <property type="match status" value="2"/>
</dbReference>
<comment type="caution">
    <text evidence="20">The sequence shown here is derived from an EMBL/GenBank/DDBJ whole genome shotgun (WGS) entry which is preliminary data.</text>
</comment>
<comment type="function">
    <text evidence="16">Component of the acetyl coenzyme A carboxylase (ACC) complex. First, biotin carboxylase catalyzes the carboxylation of biotin on its carrier protein (BCCP) and then the CO(2) group is transferred by the carboxyltransferase to acetyl-CoA to form malonyl-CoA.</text>
</comment>
<dbReference type="GO" id="GO:0008270">
    <property type="term" value="F:zinc ion binding"/>
    <property type="evidence" value="ECO:0007669"/>
    <property type="project" value="UniProtKB-UniRule"/>
</dbReference>
<evidence type="ECO:0000256" key="14">
    <source>
        <dbReference type="ARBA" id="ARBA00025280"/>
    </source>
</evidence>
<dbReference type="UniPathway" id="UPA00655">
    <property type="reaction ID" value="UER00711"/>
</dbReference>
<dbReference type="PANTHER" id="PTHR42853:SF3">
    <property type="entry name" value="ACETYL-COENZYME A CARBOXYLASE CARBOXYL TRANSFERASE SUBUNIT ALPHA, CHLOROPLASTIC"/>
    <property type="match status" value="1"/>
</dbReference>
<feature type="binding site" evidence="17">
    <location>
        <position position="51"/>
    </location>
    <ligand>
        <name>Zn(2+)</name>
        <dbReference type="ChEBI" id="CHEBI:29105"/>
    </ligand>
</feature>
<evidence type="ECO:0000256" key="3">
    <source>
        <dbReference type="ARBA" id="ARBA00006276"/>
    </source>
</evidence>
<dbReference type="InterPro" id="IPR000438">
    <property type="entry name" value="Acetyl_CoA_COase_Trfase_b_su"/>
</dbReference>
<protein>
    <recommendedName>
        <fullName evidence="16 17">Multifunctional fusion protein</fullName>
    </recommendedName>
    <domain>
        <recommendedName>
            <fullName evidence="16">Acetyl-coenzyme A carboxylase carboxyl transferase subunit alpha</fullName>
            <shortName evidence="16">ACCase subunit alpha</shortName>
            <shortName evidence="16">Acetyl-CoA carboxylase carboxyltransferase subunit alpha</shortName>
            <ecNumber evidence="16">2.1.3.15</ecNumber>
        </recommendedName>
    </domain>
    <domain>
        <recommendedName>
            <fullName evidence="17">Acetyl-coenzyme A carboxylase carboxyl transferase subunit beta</fullName>
            <shortName evidence="17">ACCase subunit beta</shortName>
            <shortName evidence="17">Acetyl-CoA carboxylase carboxyltransferase subunit beta</shortName>
        </recommendedName>
    </domain>
</protein>
<comment type="similarity">
    <text evidence="17">Belongs to the AccD/PCCB family.</text>
</comment>
<dbReference type="InterPro" id="IPR011762">
    <property type="entry name" value="COA_CT_N"/>
</dbReference>
<comment type="pathway">
    <text evidence="2 16">Lipid metabolism; malonyl-CoA biosynthesis; malonyl-CoA from acetyl-CoA: step 1/1.</text>
</comment>
<comment type="similarity">
    <text evidence="3">In the C-terminal section; belongs to the AccA family.</text>
</comment>
<dbReference type="OrthoDB" id="9772975at2"/>
<evidence type="ECO:0000256" key="8">
    <source>
        <dbReference type="ARBA" id="ARBA00022679"/>
    </source>
</evidence>
<evidence type="ECO:0000259" key="18">
    <source>
        <dbReference type="PROSITE" id="PS50980"/>
    </source>
</evidence>
<keyword evidence="10 16" id="KW-0276">Fatty acid metabolism</keyword>
<comment type="subunit">
    <text evidence="16">Acetyl-CoA carboxylase is a heterohexamer composed of biotin carboxyl carrier protein (AccB), biotin carboxylase (AccC) and two subunits each of ACCase subunit alpha (AccA) and ACCase subunit beta (AccD).</text>
</comment>
<keyword evidence="12 16" id="KW-0443">Lipid metabolism</keyword>
<evidence type="ECO:0000256" key="1">
    <source>
        <dbReference type="ARBA" id="ARBA00004496"/>
    </source>
</evidence>
<dbReference type="GO" id="GO:0006633">
    <property type="term" value="P:fatty acid biosynthetic process"/>
    <property type="evidence" value="ECO:0007669"/>
    <property type="project" value="UniProtKB-KW"/>
</dbReference>
<dbReference type="PROSITE" id="PS50980">
    <property type="entry name" value="COA_CT_NTER"/>
    <property type="match status" value="1"/>
</dbReference>
<keyword evidence="8 16" id="KW-0808">Transferase</keyword>
<keyword evidence="11 16" id="KW-0067">ATP-binding</keyword>
<dbReference type="RefSeq" id="WP_059055440.1">
    <property type="nucleotide sequence ID" value="NZ_LOJF01000011.1"/>
</dbReference>
<dbReference type="GO" id="GO:0005524">
    <property type="term" value="F:ATP binding"/>
    <property type="evidence" value="ECO:0007669"/>
    <property type="project" value="UniProtKB-KW"/>
</dbReference>
<feature type="binding site" evidence="17">
    <location>
        <position position="35"/>
    </location>
    <ligand>
        <name>Zn(2+)</name>
        <dbReference type="ChEBI" id="CHEBI:29105"/>
    </ligand>
</feature>
<dbReference type="STRING" id="1299998.AUL39_08815"/>
<feature type="binding site" evidence="17">
    <location>
        <position position="54"/>
    </location>
    <ligand>
        <name>Zn(2+)</name>
        <dbReference type="ChEBI" id="CHEBI:29105"/>
    </ligand>
</feature>
<dbReference type="InterPro" id="IPR029045">
    <property type="entry name" value="ClpP/crotonase-like_dom_sf"/>
</dbReference>
<evidence type="ECO:0000256" key="4">
    <source>
        <dbReference type="ARBA" id="ARBA00010284"/>
    </source>
</evidence>